<gene>
    <name evidence="1" type="ORF">Pla175_15580</name>
</gene>
<dbReference type="OrthoDB" id="288939at2"/>
<name>A0A518D9T1_9BACT</name>
<protein>
    <submittedName>
        <fullName evidence="1">Uncharacterized protein</fullName>
    </submittedName>
</protein>
<dbReference type="Pfam" id="PF19911">
    <property type="entry name" value="DUF6384"/>
    <property type="match status" value="1"/>
</dbReference>
<dbReference type="KEGG" id="pnd:Pla175_15580"/>
<organism evidence="1 2">
    <name type="scientific">Pirellulimonas nuda</name>
    <dbReference type="NCBI Taxonomy" id="2528009"/>
    <lineage>
        <taxon>Bacteria</taxon>
        <taxon>Pseudomonadati</taxon>
        <taxon>Planctomycetota</taxon>
        <taxon>Planctomycetia</taxon>
        <taxon>Pirellulales</taxon>
        <taxon>Lacipirellulaceae</taxon>
        <taxon>Pirellulimonas</taxon>
    </lineage>
</organism>
<evidence type="ECO:0000313" key="1">
    <source>
        <dbReference type="EMBL" id="QDU88186.1"/>
    </source>
</evidence>
<dbReference type="RefSeq" id="WP_145282832.1">
    <property type="nucleotide sequence ID" value="NZ_CP036291.1"/>
</dbReference>
<keyword evidence="2" id="KW-1185">Reference proteome</keyword>
<reference evidence="1 2" key="1">
    <citation type="submission" date="2019-02" db="EMBL/GenBank/DDBJ databases">
        <title>Deep-cultivation of Planctomycetes and their phenomic and genomic characterization uncovers novel biology.</title>
        <authorList>
            <person name="Wiegand S."/>
            <person name="Jogler M."/>
            <person name="Boedeker C."/>
            <person name="Pinto D."/>
            <person name="Vollmers J."/>
            <person name="Rivas-Marin E."/>
            <person name="Kohn T."/>
            <person name="Peeters S.H."/>
            <person name="Heuer A."/>
            <person name="Rast P."/>
            <person name="Oberbeckmann S."/>
            <person name="Bunk B."/>
            <person name="Jeske O."/>
            <person name="Meyerdierks A."/>
            <person name="Storesund J.E."/>
            <person name="Kallscheuer N."/>
            <person name="Luecker S."/>
            <person name="Lage O.M."/>
            <person name="Pohl T."/>
            <person name="Merkel B.J."/>
            <person name="Hornburger P."/>
            <person name="Mueller R.-W."/>
            <person name="Bruemmer F."/>
            <person name="Labrenz M."/>
            <person name="Spormann A.M."/>
            <person name="Op den Camp H."/>
            <person name="Overmann J."/>
            <person name="Amann R."/>
            <person name="Jetten M.S.M."/>
            <person name="Mascher T."/>
            <person name="Medema M.H."/>
            <person name="Devos D.P."/>
            <person name="Kaster A.-K."/>
            <person name="Ovreas L."/>
            <person name="Rohde M."/>
            <person name="Galperin M.Y."/>
            <person name="Jogler C."/>
        </authorList>
    </citation>
    <scope>NUCLEOTIDE SEQUENCE [LARGE SCALE GENOMIC DNA]</scope>
    <source>
        <strain evidence="1 2">Pla175</strain>
    </source>
</reference>
<proteinExistence type="predicted"/>
<dbReference type="AlphaFoldDB" id="A0A518D9T1"/>
<evidence type="ECO:0000313" key="2">
    <source>
        <dbReference type="Proteomes" id="UP000317429"/>
    </source>
</evidence>
<dbReference type="InterPro" id="IPR045964">
    <property type="entry name" value="DUF6384"/>
</dbReference>
<dbReference type="Proteomes" id="UP000317429">
    <property type="component" value="Chromosome"/>
</dbReference>
<sequence length="320" mass="34944">MPAAQQTAPPPAAAELSVAEMTRIMDVAGTLRRERRIAEQQLSRDETKQMLRERLLEAARVSGDPVTEQEIDAAIAAYFENLHEFKPPEPGMETFAASVYVRRGPIAKWAVGIASAAVLWWALATSGVLPGTARNERIADDLLGQIQQSAAAVQEMAVVPDVQARVDSFVKSAEAFRESGRPEDMRSVLASIASLESTLKQEYTLRIVQQPRSGVERNFEDESGKRVSGQYVIVQALDSAGRPLPMEIRDAETGQLKTVTTWGEQVPEAVFERIAADKQADGVLDEAVFASKERGKTDVEVQMSGAEGAPVARGRQITQW</sequence>
<accession>A0A518D9T1</accession>
<dbReference type="EMBL" id="CP036291">
    <property type="protein sequence ID" value="QDU88186.1"/>
    <property type="molecule type" value="Genomic_DNA"/>
</dbReference>